<dbReference type="Proteomes" id="UP000468766">
    <property type="component" value="Unassembled WGS sequence"/>
</dbReference>
<keyword evidence="5" id="KW-1185">Reference proteome</keyword>
<evidence type="ECO:0000259" key="3">
    <source>
        <dbReference type="Pfam" id="PF01656"/>
    </source>
</evidence>
<dbReference type="Pfam" id="PF01656">
    <property type="entry name" value="CbiA"/>
    <property type="match status" value="1"/>
</dbReference>
<sequence length="295" mass="32036">MKDQAEKLRIMMQNMRQQVEFEIAGEESPTRIICISSGKGGVGKTNLTLNLGLALVDYGQRVLILDADMGMANVDVILGKVPPHNLYHVIRGEKKLSEVICKGPKGIGLISGGSGIVELANLGAQELDRFIEGLSELDGTVDILLIDTGAGISKNVLSYIYAADELIVVTTPEPTAITDAYGLIKSVEMVQKKKPISLVVNKIENEKEGNDVSQKLLIASKKFLNRELNVMGYIPDDPVVSKSVKIQKPFYLHYENSSASLAISRLAANLCNVAVKADNKGTLSRLFGRMKSFFG</sequence>
<feature type="domain" description="CobQ/CobB/MinD/ParA nucleotide binding" evidence="3">
    <location>
        <begin position="33"/>
        <end position="248"/>
    </location>
</feature>
<dbReference type="CDD" id="cd02038">
    <property type="entry name" value="FlhG-like"/>
    <property type="match status" value="1"/>
</dbReference>
<dbReference type="OrthoDB" id="9816297at2"/>
<dbReference type="InterPro" id="IPR050625">
    <property type="entry name" value="ParA/MinD_ATPase"/>
</dbReference>
<evidence type="ECO:0000313" key="4">
    <source>
        <dbReference type="EMBL" id="KAB2954380.1"/>
    </source>
</evidence>
<dbReference type="GO" id="GO:0005524">
    <property type="term" value="F:ATP binding"/>
    <property type="evidence" value="ECO:0007669"/>
    <property type="project" value="UniProtKB-KW"/>
</dbReference>
<dbReference type="GO" id="GO:0005829">
    <property type="term" value="C:cytosol"/>
    <property type="evidence" value="ECO:0007669"/>
    <property type="project" value="TreeGrafter"/>
</dbReference>
<evidence type="ECO:0000256" key="2">
    <source>
        <dbReference type="ARBA" id="ARBA00022840"/>
    </source>
</evidence>
<dbReference type="PANTHER" id="PTHR43384">
    <property type="entry name" value="SEPTUM SITE-DETERMINING PROTEIN MIND HOMOLOG, CHLOROPLASTIC-RELATED"/>
    <property type="match status" value="1"/>
</dbReference>
<dbReference type="PANTHER" id="PTHR43384:SF4">
    <property type="entry name" value="CELLULOSE BIOSYNTHESIS PROTEIN BCSQ-RELATED"/>
    <property type="match status" value="1"/>
</dbReference>
<dbReference type="GO" id="GO:0016887">
    <property type="term" value="F:ATP hydrolysis activity"/>
    <property type="evidence" value="ECO:0007669"/>
    <property type="project" value="TreeGrafter"/>
</dbReference>
<reference evidence="4 5" key="1">
    <citation type="submission" date="2019-10" db="EMBL/GenBank/DDBJ databases">
        <title>Whole-genome sequence of the extremophile Heliorestis acidaminivorans DSM 24790.</title>
        <authorList>
            <person name="Kyndt J.A."/>
            <person name="Meyer T.E."/>
        </authorList>
    </citation>
    <scope>NUCLEOTIDE SEQUENCE [LARGE SCALE GENOMIC DNA]</scope>
    <source>
        <strain evidence="4 5">DSM 24790</strain>
    </source>
</reference>
<dbReference type="AlphaFoldDB" id="A0A6I0F3P7"/>
<gene>
    <name evidence="4" type="ORF">F9B85_01445</name>
</gene>
<name>A0A6I0F3P7_9FIRM</name>
<dbReference type="PIRSF" id="PIRSF003092">
    <property type="entry name" value="MinD"/>
    <property type="match status" value="1"/>
</dbReference>
<dbReference type="InterPro" id="IPR002586">
    <property type="entry name" value="CobQ/CobB/MinD/ParA_Nub-bd_dom"/>
</dbReference>
<keyword evidence="1" id="KW-0547">Nucleotide-binding</keyword>
<dbReference type="InterPro" id="IPR027417">
    <property type="entry name" value="P-loop_NTPase"/>
</dbReference>
<dbReference type="SUPFAM" id="SSF52540">
    <property type="entry name" value="P-loop containing nucleoside triphosphate hydrolases"/>
    <property type="match status" value="1"/>
</dbReference>
<organism evidence="4 5">
    <name type="scientific">Heliorestis acidaminivorans</name>
    <dbReference type="NCBI Taxonomy" id="553427"/>
    <lineage>
        <taxon>Bacteria</taxon>
        <taxon>Bacillati</taxon>
        <taxon>Bacillota</taxon>
        <taxon>Clostridia</taxon>
        <taxon>Eubacteriales</taxon>
        <taxon>Heliobacteriaceae</taxon>
        <taxon>Heliorestis</taxon>
    </lineage>
</organism>
<dbReference type="InterPro" id="IPR033875">
    <property type="entry name" value="FlhG"/>
</dbReference>
<dbReference type="GO" id="GO:0051782">
    <property type="term" value="P:negative regulation of cell division"/>
    <property type="evidence" value="ECO:0007669"/>
    <property type="project" value="TreeGrafter"/>
</dbReference>
<dbReference type="EMBL" id="WBXO01000001">
    <property type="protein sequence ID" value="KAB2954380.1"/>
    <property type="molecule type" value="Genomic_DNA"/>
</dbReference>
<proteinExistence type="predicted"/>
<protein>
    <submittedName>
        <fullName evidence="4">MinD/ParA family protein</fullName>
    </submittedName>
</protein>
<keyword evidence="2" id="KW-0067">ATP-binding</keyword>
<dbReference type="InterPro" id="IPR025501">
    <property type="entry name" value="MinD_FleN"/>
</dbReference>
<dbReference type="RefSeq" id="WP_151617826.1">
    <property type="nucleotide sequence ID" value="NZ_WBXO01000001.1"/>
</dbReference>
<dbReference type="Gene3D" id="3.40.50.300">
    <property type="entry name" value="P-loop containing nucleotide triphosphate hydrolases"/>
    <property type="match status" value="1"/>
</dbReference>
<dbReference type="GO" id="GO:0009898">
    <property type="term" value="C:cytoplasmic side of plasma membrane"/>
    <property type="evidence" value="ECO:0007669"/>
    <property type="project" value="TreeGrafter"/>
</dbReference>
<evidence type="ECO:0000256" key="1">
    <source>
        <dbReference type="ARBA" id="ARBA00022741"/>
    </source>
</evidence>
<comment type="caution">
    <text evidence="4">The sequence shown here is derived from an EMBL/GenBank/DDBJ whole genome shotgun (WGS) entry which is preliminary data.</text>
</comment>
<evidence type="ECO:0000313" key="5">
    <source>
        <dbReference type="Proteomes" id="UP000468766"/>
    </source>
</evidence>
<accession>A0A6I0F3P7</accession>